<gene>
    <name evidence="2" type="ORF">PGT21_050302</name>
</gene>
<dbReference type="AlphaFoldDB" id="A0A5B0MFA6"/>
<feature type="chain" id="PRO_5022772918" evidence="1">
    <location>
        <begin position="21"/>
        <end position="407"/>
    </location>
</feature>
<comment type="caution">
    <text evidence="2">The sequence shown here is derived from an EMBL/GenBank/DDBJ whole genome shotgun (WGS) entry which is preliminary data.</text>
</comment>
<dbReference type="OrthoDB" id="2518642at2759"/>
<dbReference type="Proteomes" id="UP000324748">
    <property type="component" value="Unassembled WGS sequence"/>
</dbReference>
<reference evidence="2 3" key="1">
    <citation type="submission" date="2019-05" db="EMBL/GenBank/DDBJ databases">
        <title>Emergence of the Ug99 lineage of the wheat stem rust pathogen through somatic hybridization.</title>
        <authorList>
            <person name="Li F."/>
            <person name="Upadhyaya N.M."/>
            <person name="Sperschneider J."/>
            <person name="Matny O."/>
            <person name="Nguyen-Phuc H."/>
            <person name="Mago R."/>
            <person name="Raley C."/>
            <person name="Miller M.E."/>
            <person name="Silverstein K.A.T."/>
            <person name="Henningsen E."/>
            <person name="Hirsch C.D."/>
            <person name="Visser B."/>
            <person name="Pretorius Z.A."/>
            <person name="Steffenson B.J."/>
            <person name="Schwessinger B."/>
            <person name="Dodds P.N."/>
            <person name="Figueroa M."/>
        </authorList>
    </citation>
    <scope>NUCLEOTIDE SEQUENCE [LARGE SCALE GENOMIC DNA]</scope>
    <source>
        <strain evidence="2">21-0</strain>
    </source>
</reference>
<proteinExistence type="predicted"/>
<accession>A0A5B0MFA6</accession>
<evidence type="ECO:0000313" key="2">
    <source>
        <dbReference type="EMBL" id="KAA1074786.1"/>
    </source>
</evidence>
<feature type="signal peptide" evidence="1">
    <location>
        <begin position="1"/>
        <end position="20"/>
    </location>
</feature>
<evidence type="ECO:0000256" key="1">
    <source>
        <dbReference type="SAM" id="SignalP"/>
    </source>
</evidence>
<dbReference type="EMBL" id="VSWC01000157">
    <property type="protein sequence ID" value="KAA1074786.1"/>
    <property type="molecule type" value="Genomic_DNA"/>
</dbReference>
<keyword evidence="1" id="KW-0732">Signal</keyword>
<keyword evidence="3" id="KW-1185">Reference proteome</keyword>
<sequence length="407" mass="46565">MLLTKVLVSLQLLHYYSISAHPLSTHNTLVKRALPYKNFFSWGSGSKRAEGDLGAAQDVRQAGANEKIALGNKDTELVAPKLTKQSEIERTQVAKASSENVIIKPVHERSVEFLDRSLNILGVEGLDEDRRASLLKSSKAAFQWIENKKTKSVDKTIQGAEKTFNLEEAKSLEENEVELIKNFIGQTQQKDNLENLTELVHENRKYLGDLTEFHRELALRYMVLNFEKIKENTYEKQLEGLLHRLSKNKIEQEVQLENNLRPTFTELQETILQEFAEDVKKYSSSTEEGLKIISQGTFSRNFENMLDDLNVYGLSPFVKIIKFKNGKLATDQAEISRLAQELMESLPKSEQKSNVLEGIQYIDLINRSNYLKNIPQDIAKDMNTEQLNLLHLFGQVKLPKAFRHDTI</sequence>
<evidence type="ECO:0000313" key="3">
    <source>
        <dbReference type="Proteomes" id="UP000324748"/>
    </source>
</evidence>
<name>A0A5B0MFA6_PUCGR</name>
<organism evidence="2 3">
    <name type="scientific">Puccinia graminis f. sp. tritici</name>
    <dbReference type="NCBI Taxonomy" id="56615"/>
    <lineage>
        <taxon>Eukaryota</taxon>
        <taxon>Fungi</taxon>
        <taxon>Dikarya</taxon>
        <taxon>Basidiomycota</taxon>
        <taxon>Pucciniomycotina</taxon>
        <taxon>Pucciniomycetes</taxon>
        <taxon>Pucciniales</taxon>
        <taxon>Pucciniaceae</taxon>
        <taxon>Puccinia</taxon>
    </lineage>
</organism>
<protein>
    <submittedName>
        <fullName evidence="2">Uncharacterized protein</fullName>
    </submittedName>
</protein>